<feature type="compositionally biased region" description="Low complexity" evidence="1">
    <location>
        <begin position="47"/>
        <end position="57"/>
    </location>
</feature>
<feature type="region of interest" description="Disordered" evidence="1">
    <location>
        <begin position="47"/>
        <end position="68"/>
    </location>
</feature>
<dbReference type="OrthoDB" id="5580190at2759"/>
<evidence type="ECO:0008006" key="5">
    <source>
        <dbReference type="Google" id="ProtNLM"/>
    </source>
</evidence>
<comment type="caution">
    <text evidence="3">The sequence shown here is derived from an EMBL/GenBank/DDBJ whole genome shotgun (WGS) entry which is preliminary data.</text>
</comment>
<dbReference type="Proteomes" id="UP001149813">
    <property type="component" value="Unassembled WGS sequence"/>
</dbReference>
<gene>
    <name evidence="3" type="ORF">LPJ53_005673</name>
</gene>
<feature type="signal peptide" evidence="2">
    <location>
        <begin position="1"/>
        <end position="20"/>
    </location>
</feature>
<name>A0A9W8CMX1_9FUNG</name>
<proteinExistence type="predicted"/>
<feature type="chain" id="PRO_5040985728" description="Secreted protein" evidence="2">
    <location>
        <begin position="21"/>
        <end position="149"/>
    </location>
</feature>
<evidence type="ECO:0000256" key="2">
    <source>
        <dbReference type="SAM" id="SignalP"/>
    </source>
</evidence>
<sequence>MTFRQAALVLSLAAITAALAVDSTTNNLPAGFGAVAAVAGVNPGLAGSGSSSAPDAGNQEVGYSPPQQQVAAQEYEANKGHFAVDVAKVLDRQNSLLSESLELDGIDAEDISSLSEDLQDEKSSSAAQLGATLVYSIMAASVASLLSTM</sequence>
<evidence type="ECO:0000256" key="1">
    <source>
        <dbReference type="SAM" id="MobiDB-lite"/>
    </source>
</evidence>
<reference evidence="3" key="1">
    <citation type="submission" date="2022-07" db="EMBL/GenBank/DDBJ databases">
        <title>Phylogenomic reconstructions and comparative analyses of Kickxellomycotina fungi.</title>
        <authorList>
            <person name="Reynolds N.K."/>
            <person name="Stajich J.E."/>
            <person name="Barry K."/>
            <person name="Grigoriev I.V."/>
            <person name="Crous P."/>
            <person name="Smith M.E."/>
        </authorList>
    </citation>
    <scope>NUCLEOTIDE SEQUENCE</scope>
    <source>
        <strain evidence="3">NBRC 32514</strain>
    </source>
</reference>
<dbReference type="EMBL" id="JANBOJ010000370">
    <property type="protein sequence ID" value="KAJ1719590.1"/>
    <property type="molecule type" value="Genomic_DNA"/>
</dbReference>
<keyword evidence="2" id="KW-0732">Signal</keyword>
<organism evidence="3 4">
    <name type="scientific">Coemansia erecta</name>
    <dbReference type="NCBI Taxonomy" id="147472"/>
    <lineage>
        <taxon>Eukaryota</taxon>
        <taxon>Fungi</taxon>
        <taxon>Fungi incertae sedis</taxon>
        <taxon>Zoopagomycota</taxon>
        <taxon>Kickxellomycotina</taxon>
        <taxon>Kickxellomycetes</taxon>
        <taxon>Kickxellales</taxon>
        <taxon>Kickxellaceae</taxon>
        <taxon>Coemansia</taxon>
    </lineage>
</organism>
<keyword evidence="4" id="KW-1185">Reference proteome</keyword>
<dbReference type="AlphaFoldDB" id="A0A9W8CMX1"/>
<evidence type="ECO:0000313" key="3">
    <source>
        <dbReference type="EMBL" id="KAJ1719590.1"/>
    </source>
</evidence>
<accession>A0A9W8CMX1</accession>
<evidence type="ECO:0000313" key="4">
    <source>
        <dbReference type="Proteomes" id="UP001149813"/>
    </source>
</evidence>
<protein>
    <recommendedName>
        <fullName evidence="5">Secreted protein</fullName>
    </recommendedName>
</protein>